<protein>
    <submittedName>
        <fullName evidence="2">Uncharacterized protein</fullName>
    </submittedName>
</protein>
<dbReference type="AlphaFoldDB" id="A0A2G9UPC0"/>
<feature type="compositionally biased region" description="Basic residues" evidence="1">
    <location>
        <begin position="71"/>
        <end position="80"/>
    </location>
</feature>
<feature type="compositionally biased region" description="Basic residues" evidence="1">
    <location>
        <begin position="159"/>
        <end position="177"/>
    </location>
</feature>
<evidence type="ECO:0000256" key="1">
    <source>
        <dbReference type="SAM" id="MobiDB-lite"/>
    </source>
</evidence>
<name>A0A2G9UPC0_TELCI</name>
<organism evidence="2 3">
    <name type="scientific">Teladorsagia circumcincta</name>
    <name type="common">Brown stomach worm</name>
    <name type="synonym">Ostertagia circumcincta</name>
    <dbReference type="NCBI Taxonomy" id="45464"/>
    <lineage>
        <taxon>Eukaryota</taxon>
        <taxon>Metazoa</taxon>
        <taxon>Ecdysozoa</taxon>
        <taxon>Nematoda</taxon>
        <taxon>Chromadorea</taxon>
        <taxon>Rhabditida</taxon>
        <taxon>Rhabditina</taxon>
        <taxon>Rhabditomorpha</taxon>
        <taxon>Strongyloidea</taxon>
        <taxon>Trichostrongylidae</taxon>
        <taxon>Teladorsagia</taxon>
    </lineage>
</organism>
<dbReference type="EMBL" id="KZ345773">
    <property type="protein sequence ID" value="PIO72085.1"/>
    <property type="molecule type" value="Genomic_DNA"/>
</dbReference>
<reference evidence="2 3" key="1">
    <citation type="submission" date="2015-09" db="EMBL/GenBank/DDBJ databases">
        <title>Draft genome of the parasitic nematode Teladorsagia circumcincta isolate WARC Sus (inbred).</title>
        <authorList>
            <person name="Mitreva M."/>
        </authorList>
    </citation>
    <scope>NUCLEOTIDE SEQUENCE [LARGE SCALE GENOMIC DNA]</scope>
    <source>
        <strain evidence="2 3">S</strain>
    </source>
</reference>
<feature type="compositionally biased region" description="Basic and acidic residues" evidence="1">
    <location>
        <begin position="139"/>
        <end position="150"/>
    </location>
</feature>
<feature type="compositionally biased region" description="Basic residues" evidence="1">
    <location>
        <begin position="46"/>
        <end position="56"/>
    </location>
</feature>
<evidence type="ECO:0000313" key="3">
    <source>
        <dbReference type="Proteomes" id="UP000230423"/>
    </source>
</evidence>
<proteinExistence type="predicted"/>
<evidence type="ECO:0000313" key="2">
    <source>
        <dbReference type="EMBL" id="PIO72085.1"/>
    </source>
</evidence>
<keyword evidence="3" id="KW-1185">Reference proteome</keyword>
<gene>
    <name evidence="2" type="ORF">TELCIR_05995</name>
</gene>
<sequence>MQTPSDYGNTSWNGQNGVRTVSNAPFCMYKSQLNEEQTQMLVNEAKRRKKTSKKKIMATSCETQAEETSLRKKKTSRKKIVGTSCETQAEETSLRKKKTSRKKIVGTSCETQAEETSLRKKRTRKKDALEKTAITSAEVQDKEELKEKGRTLITEMRSRRSKPTSPKRRKSKVAVSH</sequence>
<feature type="region of interest" description="Disordered" evidence="1">
    <location>
        <begin position="45"/>
        <end position="177"/>
    </location>
</feature>
<dbReference type="Proteomes" id="UP000230423">
    <property type="component" value="Unassembled WGS sequence"/>
</dbReference>
<accession>A0A2G9UPC0</accession>
<feature type="compositionally biased region" description="Basic residues" evidence="1">
    <location>
        <begin position="95"/>
        <end position="104"/>
    </location>
</feature>